<dbReference type="SUPFAM" id="SSF55781">
    <property type="entry name" value="GAF domain-like"/>
    <property type="match status" value="1"/>
</dbReference>
<dbReference type="Pfam" id="PF13185">
    <property type="entry name" value="GAF_2"/>
    <property type="match status" value="1"/>
</dbReference>
<dbReference type="InterPro" id="IPR029016">
    <property type="entry name" value="GAF-like_dom_sf"/>
</dbReference>
<feature type="domain" description="GAF" evidence="1">
    <location>
        <begin position="15"/>
        <end position="130"/>
    </location>
</feature>
<dbReference type="Gene3D" id="3.30.450.40">
    <property type="match status" value="1"/>
</dbReference>
<dbReference type="EMBL" id="JAUHTR010000031">
    <property type="protein sequence ID" value="MDN4527724.1"/>
    <property type="molecule type" value="Genomic_DNA"/>
</dbReference>
<sequence>MAYKSSFLIELEKLAQELQSSFAGIALQDGAGSDVHWRYACGNRNEKYKKISVRYGKGIAGKVISTGRAIQVDEFPKSITGKAVEYPIMLAEQLVSAYAVPLILAGQLKGVLLVGYHQQTEITQTLKDLVQNKALRIEDLYLSESQEGRTGDRV</sequence>
<evidence type="ECO:0000313" key="3">
    <source>
        <dbReference type="Proteomes" id="UP001172721"/>
    </source>
</evidence>
<accession>A0ABT8I3W2</accession>
<dbReference type="RefSeq" id="WP_301168705.1">
    <property type="nucleotide sequence ID" value="NZ_JAUHTR010000031.1"/>
</dbReference>
<protein>
    <submittedName>
        <fullName evidence="2">GAF domain-containing protein</fullName>
    </submittedName>
</protein>
<proteinExistence type="predicted"/>
<dbReference type="InterPro" id="IPR003018">
    <property type="entry name" value="GAF"/>
</dbReference>
<name>A0ABT8I3W2_9BACL</name>
<evidence type="ECO:0000259" key="1">
    <source>
        <dbReference type="Pfam" id="PF13185"/>
    </source>
</evidence>
<evidence type="ECO:0000313" key="2">
    <source>
        <dbReference type="EMBL" id="MDN4527724.1"/>
    </source>
</evidence>
<gene>
    <name evidence="2" type="ORF">QYB97_24990</name>
</gene>
<reference evidence="2" key="1">
    <citation type="submission" date="2023-07" db="EMBL/GenBank/DDBJ databases">
        <title>Fictibacillus sp. isolated from freshwater pond.</title>
        <authorList>
            <person name="Kirdat K."/>
            <person name="Bhat A."/>
            <person name="Mourya A."/>
            <person name="Yadav A."/>
        </authorList>
    </citation>
    <scope>NUCLEOTIDE SEQUENCE</scope>
    <source>
        <strain evidence="2">NE201</strain>
    </source>
</reference>
<comment type="caution">
    <text evidence="2">The sequence shown here is derived from an EMBL/GenBank/DDBJ whole genome shotgun (WGS) entry which is preliminary data.</text>
</comment>
<dbReference type="Proteomes" id="UP001172721">
    <property type="component" value="Unassembled WGS sequence"/>
</dbReference>
<organism evidence="2 3">
    <name type="scientific">Fictibacillus fluitans</name>
    <dbReference type="NCBI Taxonomy" id="3058422"/>
    <lineage>
        <taxon>Bacteria</taxon>
        <taxon>Bacillati</taxon>
        <taxon>Bacillota</taxon>
        <taxon>Bacilli</taxon>
        <taxon>Bacillales</taxon>
        <taxon>Fictibacillaceae</taxon>
        <taxon>Fictibacillus</taxon>
    </lineage>
</organism>
<keyword evidence="3" id="KW-1185">Reference proteome</keyword>